<evidence type="ECO:0000313" key="10">
    <source>
        <dbReference type="EMBL" id="SVA11212.1"/>
    </source>
</evidence>
<keyword evidence="5" id="KW-0067">ATP-binding</keyword>
<evidence type="ECO:0000259" key="9">
    <source>
        <dbReference type="Pfam" id="PF20259"/>
    </source>
</evidence>
<dbReference type="InterPro" id="IPR046884">
    <property type="entry name" value="MnmA-like_central"/>
</dbReference>
<dbReference type="EMBL" id="UINC01004028">
    <property type="protein sequence ID" value="SVA11212.1"/>
    <property type="molecule type" value="Genomic_DNA"/>
</dbReference>
<dbReference type="GO" id="GO:0002143">
    <property type="term" value="P:tRNA wobble position uridine thiolation"/>
    <property type="evidence" value="ECO:0007669"/>
    <property type="project" value="TreeGrafter"/>
</dbReference>
<dbReference type="HAMAP" id="MF_00144">
    <property type="entry name" value="tRNA_thiouridyl_MnmA"/>
    <property type="match status" value="1"/>
</dbReference>
<keyword evidence="1" id="KW-0820">tRNA-binding</keyword>
<name>A0A381T4U1_9ZZZZ</name>
<organism evidence="10">
    <name type="scientific">marine metagenome</name>
    <dbReference type="NCBI Taxonomy" id="408172"/>
    <lineage>
        <taxon>unclassified sequences</taxon>
        <taxon>metagenomes</taxon>
        <taxon>ecological metagenomes</taxon>
    </lineage>
</organism>
<dbReference type="SUPFAM" id="SSF52402">
    <property type="entry name" value="Adenine nucleotide alpha hydrolases-like"/>
    <property type="match status" value="1"/>
</dbReference>
<proteinExistence type="inferred from homology"/>
<keyword evidence="2" id="KW-0808">Transferase</keyword>
<dbReference type="NCBIfam" id="TIGR00420">
    <property type="entry name" value="trmU"/>
    <property type="match status" value="1"/>
</dbReference>
<dbReference type="PANTHER" id="PTHR11933:SF5">
    <property type="entry name" value="MITOCHONDRIAL TRNA-SPECIFIC 2-THIOURIDYLASE 1"/>
    <property type="match status" value="1"/>
</dbReference>
<dbReference type="InterPro" id="IPR014729">
    <property type="entry name" value="Rossmann-like_a/b/a_fold"/>
</dbReference>
<keyword evidence="7" id="KW-1015">Disulfide bond</keyword>
<dbReference type="GO" id="GO:0005524">
    <property type="term" value="F:ATP binding"/>
    <property type="evidence" value="ECO:0007669"/>
    <property type="project" value="UniProtKB-KW"/>
</dbReference>
<dbReference type="InterPro" id="IPR004506">
    <property type="entry name" value="MnmA-like"/>
</dbReference>
<dbReference type="Gene3D" id="2.40.30.10">
    <property type="entry name" value="Translation factors"/>
    <property type="match status" value="1"/>
</dbReference>
<keyword evidence="4" id="KW-0547">Nucleotide-binding</keyword>
<dbReference type="GO" id="GO:0016783">
    <property type="term" value="F:sulfurtransferase activity"/>
    <property type="evidence" value="ECO:0007669"/>
    <property type="project" value="InterPro"/>
</dbReference>
<feature type="domain" description="tRNA-specific 2-thiouridylase MnmA-like central" evidence="9">
    <location>
        <begin position="228"/>
        <end position="280"/>
    </location>
</feature>
<dbReference type="Pfam" id="PF20259">
    <property type="entry name" value="tRNA_Me_trans_M"/>
    <property type="match status" value="1"/>
</dbReference>
<dbReference type="Gene3D" id="3.40.50.620">
    <property type="entry name" value="HUPs"/>
    <property type="match status" value="1"/>
</dbReference>
<feature type="domain" description="tRNA-specific 2-thiouridylase MnmA-like C-terminal" evidence="8">
    <location>
        <begin position="290"/>
        <end position="362"/>
    </location>
</feature>
<protein>
    <submittedName>
        <fullName evidence="10">Uncharacterized protein</fullName>
    </submittedName>
</protein>
<keyword evidence="3" id="KW-0819">tRNA processing</keyword>
<dbReference type="AlphaFoldDB" id="A0A381T4U1"/>
<evidence type="ECO:0000256" key="1">
    <source>
        <dbReference type="ARBA" id="ARBA00022555"/>
    </source>
</evidence>
<evidence type="ECO:0000256" key="6">
    <source>
        <dbReference type="ARBA" id="ARBA00022884"/>
    </source>
</evidence>
<dbReference type="NCBIfam" id="NF001138">
    <property type="entry name" value="PRK00143.1"/>
    <property type="match status" value="1"/>
</dbReference>
<gene>
    <name evidence="10" type="ORF">METZ01_LOCUS64066</name>
</gene>
<dbReference type="FunFam" id="3.40.50.620:FF:000115">
    <property type="entry name" value="tRNA-specific 2-thiouridylase MnmA"/>
    <property type="match status" value="1"/>
</dbReference>
<evidence type="ECO:0000259" key="8">
    <source>
        <dbReference type="Pfam" id="PF20258"/>
    </source>
</evidence>
<dbReference type="Pfam" id="PF03054">
    <property type="entry name" value="tRNA_Me_trans"/>
    <property type="match status" value="1"/>
</dbReference>
<dbReference type="CDD" id="cd01998">
    <property type="entry name" value="MnmA_TRMU-like"/>
    <property type="match status" value="1"/>
</dbReference>
<evidence type="ECO:0000256" key="3">
    <source>
        <dbReference type="ARBA" id="ARBA00022694"/>
    </source>
</evidence>
<reference evidence="10" key="1">
    <citation type="submission" date="2018-05" db="EMBL/GenBank/DDBJ databases">
        <authorList>
            <person name="Lanie J.A."/>
            <person name="Ng W.-L."/>
            <person name="Kazmierczak K.M."/>
            <person name="Andrzejewski T.M."/>
            <person name="Davidsen T.M."/>
            <person name="Wayne K.J."/>
            <person name="Tettelin H."/>
            <person name="Glass J.I."/>
            <person name="Rusch D."/>
            <person name="Podicherti R."/>
            <person name="Tsui H.-C.T."/>
            <person name="Winkler M.E."/>
        </authorList>
    </citation>
    <scope>NUCLEOTIDE SEQUENCE</scope>
</reference>
<dbReference type="Gene3D" id="2.30.30.280">
    <property type="entry name" value="Adenine nucleotide alpha hydrolases-like domains"/>
    <property type="match status" value="1"/>
</dbReference>
<keyword evidence="6" id="KW-0694">RNA-binding</keyword>
<dbReference type="InterPro" id="IPR046885">
    <property type="entry name" value="MnmA-like_C"/>
</dbReference>
<evidence type="ECO:0000256" key="2">
    <source>
        <dbReference type="ARBA" id="ARBA00022679"/>
    </source>
</evidence>
<dbReference type="Pfam" id="PF20258">
    <property type="entry name" value="tRNA_Me_trans_C"/>
    <property type="match status" value="1"/>
</dbReference>
<accession>A0A381T4U1</accession>
<dbReference type="FunFam" id="2.30.30.280:FF:000001">
    <property type="entry name" value="tRNA-specific 2-thiouridylase MnmA"/>
    <property type="match status" value="1"/>
</dbReference>
<evidence type="ECO:0000256" key="5">
    <source>
        <dbReference type="ARBA" id="ARBA00022840"/>
    </source>
</evidence>
<sequence length="367" mass="40849">MNSLGFNKQNKDTKVVIAMSGGVDSSVAATMLKKEGYDIIGITMKLYSQTKAKSSKSCCAGRDIEDAKKVAEQHDFPHITLDYQDKFFSGVIDNFIETYADGQTPVPCIQCNQTVKFRDLLNEAKAMNADTLVTGHYVRRLEDKSNVKLFKAKDASKDQSYFLFATLKDQLDYLRFPLGNYLKSEVRKMAENFKLEVSDKPDSQDICFVTSSSYRDLINKLKPELNIEGNFLDSEGSILGKHKGIANYTIGQRRGLGVGGSEFPLYVINIDKKKNQIILGSQNLLKKTVISLDRINWLDDSVSKTNLRCSAKIRSTQKEASGLLNIDSNSAEFTFDEEINTTSPGQACVLYLGEQVLGGGWITKTSN</sequence>
<dbReference type="GO" id="GO:0000049">
    <property type="term" value="F:tRNA binding"/>
    <property type="evidence" value="ECO:0007669"/>
    <property type="project" value="UniProtKB-KW"/>
</dbReference>
<evidence type="ECO:0000256" key="7">
    <source>
        <dbReference type="ARBA" id="ARBA00023157"/>
    </source>
</evidence>
<dbReference type="InterPro" id="IPR023382">
    <property type="entry name" value="MnmA-like_central_sf"/>
</dbReference>
<evidence type="ECO:0000256" key="4">
    <source>
        <dbReference type="ARBA" id="ARBA00022741"/>
    </source>
</evidence>
<dbReference type="PANTHER" id="PTHR11933">
    <property type="entry name" value="TRNA 5-METHYLAMINOMETHYL-2-THIOURIDYLATE -METHYLTRANSFERASE"/>
    <property type="match status" value="1"/>
</dbReference>